<evidence type="ECO:0000313" key="1">
    <source>
        <dbReference type="EnsemblPlants" id="OB07G29980.1"/>
    </source>
</evidence>
<sequence length="216" mass="24477">MTAWWQFCTLAPCHPLGANCKIAARAPQTFSIELWFVVTVSLFYPEDQRSKKICSYEGSTSYEGISKKSLGDNDSTQELRKLVAGILRNLDIDKDTRQEIGHMQVLITRLIKAFRNSDRTSSTDVDCLMPKVAGQALAMLALENVHSCLVMLKEPEFINELKKMIVNPDDKYIYGAASLLCNLCAHAQPEQMESDLKELPRILQKLFKEKCKKMRA</sequence>
<dbReference type="Proteomes" id="UP000006038">
    <property type="component" value="Chromosome 7"/>
</dbReference>
<dbReference type="eggNOG" id="ENOG502QRQI">
    <property type="taxonomic scope" value="Eukaryota"/>
</dbReference>
<reference evidence="1" key="2">
    <citation type="submission" date="2013-04" db="UniProtKB">
        <authorList>
            <consortium name="EnsemblPlants"/>
        </authorList>
    </citation>
    <scope>IDENTIFICATION</scope>
</reference>
<protein>
    <recommendedName>
        <fullName evidence="3">Armadillo repeat-containing domain-containing protein</fullName>
    </recommendedName>
</protein>
<accession>J3MNL6</accession>
<dbReference type="InterPro" id="IPR016024">
    <property type="entry name" value="ARM-type_fold"/>
</dbReference>
<dbReference type="AlphaFoldDB" id="J3MNL6"/>
<dbReference type="HOGENOM" id="CLU_1279392_0_0_1"/>
<dbReference type="PANTHER" id="PTHR33115">
    <property type="entry name" value="ARM REPEAT SUPERFAMILY PROTEIN"/>
    <property type="match status" value="1"/>
</dbReference>
<dbReference type="EnsemblPlants" id="OB07G29980.1">
    <property type="protein sequence ID" value="OB07G29980.1"/>
    <property type="gene ID" value="OB07G29980"/>
</dbReference>
<organism evidence="1">
    <name type="scientific">Oryza brachyantha</name>
    <name type="common">malo sina</name>
    <dbReference type="NCBI Taxonomy" id="4533"/>
    <lineage>
        <taxon>Eukaryota</taxon>
        <taxon>Viridiplantae</taxon>
        <taxon>Streptophyta</taxon>
        <taxon>Embryophyta</taxon>
        <taxon>Tracheophyta</taxon>
        <taxon>Spermatophyta</taxon>
        <taxon>Magnoliopsida</taxon>
        <taxon>Liliopsida</taxon>
        <taxon>Poales</taxon>
        <taxon>Poaceae</taxon>
        <taxon>BOP clade</taxon>
        <taxon>Oryzoideae</taxon>
        <taxon>Oryzeae</taxon>
        <taxon>Oryzinae</taxon>
        <taxon>Oryza</taxon>
    </lineage>
</organism>
<dbReference type="SUPFAM" id="SSF48371">
    <property type="entry name" value="ARM repeat"/>
    <property type="match status" value="1"/>
</dbReference>
<dbReference type="InterPro" id="IPR011989">
    <property type="entry name" value="ARM-like"/>
</dbReference>
<dbReference type="Gramene" id="OB07G29980.1">
    <property type="protein sequence ID" value="OB07G29980.1"/>
    <property type="gene ID" value="OB07G29980"/>
</dbReference>
<proteinExistence type="predicted"/>
<dbReference type="PANTHER" id="PTHR33115:SF11">
    <property type="entry name" value="OS07G0654700 PROTEIN"/>
    <property type="match status" value="1"/>
</dbReference>
<keyword evidence="2" id="KW-1185">Reference proteome</keyword>
<dbReference type="Gene3D" id="1.25.10.10">
    <property type="entry name" value="Leucine-rich Repeat Variant"/>
    <property type="match status" value="1"/>
</dbReference>
<evidence type="ECO:0000313" key="2">
    <source>
        <dbReference type="Proteomes" id="UP000006038"/>
    </source>
</evidence>
<name>J3MNL6_ORYBR</name>
<reference evidence="1" key="1">
    <citation type="journal article" date="2013" name="Nat. Commun.">
        <title>Whole-genome sequencing of Oryza brachyantha reveals mechanisms underlying Oryza genome evolution.</title>
        <authorList>
            <person name="Chen J."/>
            <person name="Huang Q."/>
            <person name="Gao D."/>
            <person name="Wang J."/>
            <person name="Lang Y."/>
            <person name="Liu T."/>
            <person name="Li B."/>
            <person name="Bai Z."/>
            <person name="Luis Goicoechea J."/>
            <person name="Liang C."/>
            <person name="Chen C."/>
            <person name="Zhang W."/>
            <person name="Sun S."/>
            <person name="Liao Y."/>
            <person name="Zhang X."/>
            <person name="Yang L."/>
            <person name="Song C."/>
            <person name="Wang M."/>
            <person name="Shi J."/>
            <person name="Liu G."/>
            <person name="Liu J."/>
            <person name="Zhou H."/>
            <person name="Zhou W."/>
            <person name="Yu Q."/>
            <person name="An N."/>
            <person name="Chen Y."/>
            <person name="Cai Q."/>
            <person name="Wang B."/>
            <person name="Liu B."/>
            <person name="Min J."/>
            <person name="Huang Y."/>
            <person name="Wu H."/>
            <person name="Li Z."/>
            <person name="Zhang Y."/>
            <person name="Yin Y."/>
            <person name="Song W."/>
            <person name="Jiang J."/>
            <person name="Jackson S.A."/>
            <person name="Wing R.A."/>
            <person name="Wang J."/>
            <person name="Chen M."/>
        </authorList>
    </citation>
    <scope>NUCLEOTIDE SEQUENCE [LARGE SCALE GENOMIC DNA]</scope>
    <source>
        <strain evidence="1">cv. IRGC 101232</strain>
    </source>
</reference>
<evidence type="ECO:0008006" key="3">
    <source>
        <dbReference type="Google" id="ProtNLM"/>
    </source>
</evidence>